<evidence type="ECO:0000313" key="2">
    <source>
        <dbReference type="EMBL" id="MDQ0465981.1"/>
    </source>
</evidence>
<dbReference type="InterPro" id="IPR011576">
    <property type="entry name" value="Pyridox_Oxase_N"/>
</dbReference>
<feature type="domain" description="Pyridoxamine 5'-phosphate oxidase N-terminal" evidence="1">
    <location>
        <begin position="3"/>
        <end position="117"/>
    </location>
</feature>
<name>A0ABU0IVE1_9CAUL</name>
<evidence type="ECO:0000259" key="1">
    <source>
        <dbReference type="Pfam" id="PF01243"/>
    </source>
</evidence>
<proteinExistence type="predicted"/>
<dbReference type="PANTHER" id="PTHR40660:SF1">
    <property type="entry name" value="5'-PHOSPHATE OXIDASE PUTATIVE DOMAIN-CONTAINING PROTEIN-RELATED"/>
    <property type="match status" value="1"/>
</dbReference>
<reference evidence="2 3" key="1">
    <citation type="submission" date="2023-07" db="EMBL/GenBank/DDBJ databases">
        <title>Genomic Encyclopedia of Type Strains, Phase IV (KMG-IV): sequencing the most valuable type-strain genomes for metagenomic binning, comparative biology and taxonomic classification.</title>
        <authorList>
            <person name="Goeker M."/>
        </authorList>
    </citation>
    <scope>NUCLEOTIDE SEQUENCE [LARGE SCALE GENOMIC DNA]</scope>
    <source>
        <strain evidence="2 3">DSM 18695</strain>
    </source>
</reference>
<keyword evidence="3" id="KW-1185">Reference proteome</keyword>
<protein>
    <submittedName>
        <fullName evidence="2">Pyridoxine 5'-phosphate oxidase superfamily flavin-nucleotide-binding protein</fullName>
    </submittedName>
</protein>
<dbReference type="RefSeq" id="WP_307351740.1">
    <property type="nucleotide sequence ID" value="NZ_JAUSVS010000009.1"/>
</dbReference>
<dbReference type="InterPro" id="IPR012349">
    <property type="entry name" value="Split_barrel_FMN-bd"/>
</dbReference>
<evidence type="ECO:0000313" key="3">
    <source>
        <dbReference type="Proteomes" id="UP001228905"/>
    </source>
</evidence>
<organism evidence="2 3">
    <name type="scientific">Caulobacter ginsengisoli</name>
    <dbReference type="NCBI Taxonomy" id="400775"/>
    <lineage>
        <taxon>Bacteria</taxon>
        <taxon>Pseudomonadati</taxon>
        <taxon>Pseudomonadota</taxon>
        <taxon>Alphaproteobacteria</taxon>
        <taxon>Caulobacterales</taxon>
        <taxon>Caulobacteraceae</taxon>
        <taxon>Caulobacter</taxon>
    </lineage>
</organism>
<dbReference type="SUPFAM" id="SSF50475">
    <property type="entry name" value="FMN-binding split barrel"/>
    <property type="match status" value="1"/>
</dbReference>
<dbReference type="Pfam" id="PF01243">
    <property type="entry name" value="PNPOx_N"/>
    <property type="match status" value="1"/>
</dbReference>
<dbReference type="Gene3D" id="2.30.110.10">
    <property type="entry name" value="Electron Transport, Fmn-binding Protein, Chain A"/>
    <property type="match status" value="1"/>
</dbReference>
<comment type="caution">
    <text evidence="2">The sequence shown here is derived from an EMBL/GenBank/DDBJ whole genome shotgun (WGS) entry which is preliminary data.</text>
</comment>
<dbReference type="PANTHER" id="PTHR40660">
    <property type="entry name" value="5'-PHOSPHATE OXIDASE PUTATIVE DOMAIN-CONTAINING PROTEIN-RELATED"/>
    <property type="match status" value="1"/>
</dbReference>
<dbReference type="EMBL" id="JAUSVS010000009">
    <property type="protein sequence ID" value="MDQ0465981.1"/>
    <property type="molecule type" value="Genomic_DNA"/>
</dbReference>
<sequence>MLTADMKRIVEEQRLGFVATVGLDGAPSLSPKGSFAVLDDQTLAFGDIRSPGTVGNLAAEPRVEVNFVDPFSRRGYRFAGTAAVVRRGEAGFDNLLERLKSSLAARVRAVVVITVTRAAPLTSPAYDDGQSEDQLRRTWTARFRAQQPGGRFDEGA</sequence>
<dbReference type="Proteomes" id="UP001228905">
    <property type="component" value="Unassembled WGS sequence"/>
</dbReference>
<accession>A0ABU0IVE1</accession>
<gene>
    <name evidence="2" type="ORF">QO010_003774</name>
</gene>